<dbReference type="Pfam" id="PF02146">
    <property type="entry name" value="SIR2"/>
    <property type="match status" value="1"/>
</dbReference>
<keyword evidence="3" id="KW-0597">Phosphoprotein</keyword>
<dbReference type="FunFam" id="2.20.28.200:FF:000002">
    <property type="entry name" value="NAD-dependent deacetylase sirtuin-7"/>
    <property type="match status" value="1"/>
</dbReference>
<evidence type="ECO:0000256" key="16">
    <source>
        <dbReference type="SAM" id="MobiDB-lite"/>
    </source>
</evidence>
<dbReference type="GO" id="GO:0000785">
    <property type="term" value="C:chromatin"/>
    <property type="evidence" value="ECO:0007669"/>
    <property type="project" value="UniProtKB-ARBA"/>
</dbReference>
<protein>
    <recommendedName>
        <fullName evidence="2">protein acetyllysine N-acetyltransferase</fullName>
        <ecNumber evidence="2">2.3.1.286</ecNumber>
    </recommendedName>
    <alternativeName>
        <fullName evidence="10">Regulatory protein SIR2 homolog 7</fullName>
    </alternativeName>
    <alternativeName>
        <fullName evidence="9">SIR2-like protein 7</fullName>
    </alternativeName>
</protein>
<dbReference type="GO" id="GO:0097372">
    <property type="term" value="F:histone H3K18 deacetylase activity, NAD-dependent"/>
    <property type="evidence" value="ECO:0007669"/>
    <property type="project" value="UniProtKB-ARBA"/>
</dbReference>
<dbReference type="Gene3D" id="2.20.28.200">
    <property type="match status" value="1"/>
</dbReference>
<evidence type="ECO:0000256" key="3">
    <source>
        <dbReference type="ARBA" id="ARBA00022553"/>
    </source>
</evidence>
<feature type="domain" description="Deacetylase sirtuin-type" evidence="17">
    <location>
        <begin position="90"/>
        <end position="337"/>
    </location>
</feature>
<comment type="similarity">
    <text evidence="8">Belongs to the sirtuin family. Class IV subfamily.</text>
</comment>
<dbReference type="InterPro" id="IPR026590">
    <property type="entry name" value="Ssirtuin_cat_dom"/>
</dbReference>
<comment type="caution">
    <text evidence="18">The sequence shown here is derived from an EMBL/GenBank/DDBJ whole genome shotgun (WGS) entry which is preliminary data.</text>
</comment>
<comment type="catalytic activity">
    <reaction evidence="12">
        <text>N(6)-succinyl-L-lysyl-[protein] + NAD(+) + H2O = 2''-O-succinyl-ADP-D-ribose + nicotinamide + L-lysyl-[protein]</text>
        <dbReference type="Rhea" id="RHEA:47668"/>
        <dbReference type="Rhea" id="RHEA-COMP:9752"/>
        <dbReference type="Rhea" id="RHEA-COMP:11877"/>
        <dbReference type="ChEBI" id="CHEBI:15377"/>
        <dbReference type="ChEBI" id="CHEBI:17154"/>
        <dbReference type="ChEBI" id="CHEBI:29969"/>
        <dbReference type="ChEBI" id="CHEBI:57540"/>
        <dbReference type="ChEBI" id="CHEBI:87830"/>
        <dbReference type="ChEBI" id="CHEBI:87832"/>
    </reaction>
    <physiologicalReaction direction="left-to-right" evidence="12">
        <dbReference type="Rhea" id="RHEA:47669"/>
    </physiologicalReaction>
</comment>
<feature type="region of interest" description="Disordered" evidence="16">
    <location>
        <begin position="560"/>
        <end position="607"/>
    </location>
</feature>
<evidence type="ECO:0000256" key="11">
    <source>
        <dbReference type="ARBA" id="ARBA00050237"/>
    </source>
</evidence>
<keyword evidence="19" id="KW-1185">Reference proteome</keyword>
<dbReference type="AlphaFoldDB" id="A0ABD2X2R7"/>
<evidence type="ECO:0000256" key="14">
    <source>
        <dbReference type="ARBA" id="ARBA00052763"/>
    </source>
</evidence>
<dbReference type="GO" id="GO:0046872">
    <property type="term" value="F:metal ion binding"/>
    <property type="evidence" value="ECO:0007669"/>
    <property type="project" value="UniProtKB-KW"/>
</dbReference>
<comment type="catalytic activity">
    <reaction evidence="14">
        <text>N(6)-glutaryl-L-lysyl-[protein] + NAD(+) + H2O = 2''-O-glutaryl-ADP-D-ribose + nicotinamide + L-lysyl-[protein]</text>
        <dbReference type="Rhea" id="RHEA:47664"/>
        <dbReference type="Rhea" id="RHEA-COMP:9752"/>
        <dbReference type="Rhea" id="RHEA-COMP:11875"/>
        <dbReference type="ChEBI" id="CHEBI:15377"/>
        <dbReference type="ChEBI" id="CHEBI:17154"/>
        <dbReference type="ChEBI" id="CHEBI:29969"/>
        <dbReference type="ChEBI" id="CHEBI:57540"/>
        <dbReference type="ChEBI" id="CHEBI:87828"/>
        <dbReference type="ChEBI" id="CHEBI:87829"/>
    </reaction>
    <physiologicalReaction direction="left-to-right" evidence="14">
        <dbReference type="Rhea" id="RHEA:47665"/>
    </physiologicalReaction>
</comment>
<feature type="binding site" evidence="15">
    <location>
        <position position="236"/>
    </location>
    <ligand>
        <name>Zn(2+)</name>
        <dbReference type="ChEBI" id="CHEBI:29105"/>
    </ligand>
</feature>
<feature type="binding site" evidence="15">
    <location>
        <position position="206"/>
    </location>
    <ligand>
        <name>Zn(2+)</name>
        <dbReference type="ChEBI" id="CHEBI:29105"/>
    </ligand>
</feature>
<keyword evidence="4" id="KW-0808">Transferase</keyword>
<comment type="catalytic activity">
    <reaction evidence="13">
        <text>N(6)-propanoyl-L-lysyl-[protein] + NAD(+) + H2O = 3''-O-propanoyl-ADP-D-ribose + nicotinamide + L-lysyl-[protein]</text>
        <dbReference type="Rhea" id="RHEA:23500"/>
        <dbReference type="Rhea" id="RHEA-COMP:9752"/>
        <dbReference type="Rhea" id="RHEA-COMP:13758"/>
        <dbReference type="ChEBI" id="CHEBI:15377"/>
        <dbReference type="ChEBI" id="CHEBI:17154"/>
        <dbReference type="ChEBI" id="CHEBI:29969"/>
        <dbReference type="ChEBI" id="CHEBI:57540"/>
        <dbReference type="ChEBI" id="CHEBI:138019"/>
        <dbReference type="ChEBI" id="CHEBI:145015"/>
    </reaction>
    <physiologicalReaction direction="left-to-right" evidence="13">
        <dbReference type="Rhea" id="RHEA:23501"/>
    </physiologicalReaction>
</comment>
<dbReference type="CDD" id="cd01410">
    <property type="entry name" value="SIRT7"/>
    <property type="match status" value="1"/>
</dbReference>
<keyword evidence="5 15" id="KW-0479">Metal-binding</keyword>
<keyword evidence="6 15" id="KW-0862">Zinc</keyword>
<evidence type="ECO:0000313" key="19">
    <source>
        <dbReference type="Proteomes" id="UP001627154"/>
    </source>
</evidence>
<dbReference type="PANTHER" id="PTHR11085:SF1">
    <property type="entry name" value="NAD-DEPENDENT PROTEIN DEACETYLASE SIRTUIN-7"/>
    <property type="match status" value="1"/>
</dbReference>
<dbReference type="PANTHER" id="PTHR11085">
    <property type="entry name" value="NAD-DEPENDENT PROTEIN DEACYLASE SIRTUIN-5, MITOCHONDRIAL-RELATED"/>
    <property type="match status" value="1"/>
</dbReference>
<dbReference type="PROSITE" id="PS50305">
    <property type="entry name" value="SIRTUIN"/>
    <property type="match status" value="1"/>
</dbReference>
<dbReference type="SUPFAM" id="SSF52467">
    <property type="entry name" value="DHS-like NAD/FAD-binding domain"/>
    <property type="match status" value="1"/>
</dbReference>
<dbReference type="InterPro" id="IPR029035">
    <property type="entry name" value="DHS-like_NAD/FAD-binding_dom"/>
</dbReference>
<evidence type="ECO:0000313" key="18">
    <source>
        <dbReference type="EMBL" id="KAL3399637.1"/>
    </source>
</evidence>
<accession>A0ABD2X2R7</accession>
<comment type="cofactor">
    <cofactor evidence="1">
        <name>Zn(2+)</name>
        <dbReference type="ChEBI" id="CHEBI:29105"/>
    </cofactor>
</comment>
<evidence type="ECO:0000259" key="17">
    <source>
        <dbReference type="PROSITE" id="PS50305"/>
    </source>
</evidence>
<sequence>MLSDSENIKQPEETKPLARRRCTIVPLKVQDERIATTKKVNAILNKPEDARTPEECEILESCSDIVKQITKRQEKRIKVKARTEEVEDPPEVLEEKCIRLAAAISNAKSLIVYTGAGISTAASIPDYRGTNGVWTRLQQGKDIGNHDLSQAEPTLTHMSLYALYKSRILKYVVSQNCDGLHLRSGIPKTSLSEVHGNMFVEVCRNCKPAREYLRLFDVTEKTARYAHATGRKCYKCNSNLQDSIVHFGERGNLLYPINWGGASRASKQADVILCLGSSLKVLKKYTWLWQMDKPAAKRAQLYIVNLQWTPKDETATLKINGKCDKVMKIVMSHLGIDIPNYDRNKDPIFHHAIRLHSSELTTTSQPVLEAPMMIDEQKDELKDENQEVANETDESIQDEHVSSDVEVIQSISNSEHNKEEIGLPINEQNISTEELNAKNEEVNNQENCELPVIMLQEPVSGYSAPYFTALPFISMGLPFPPMFIYPQLSPLIYYQPFVQFPTQSLEINKNESENEVETDQVTEIKQEIYQSEPEAACSFCMEHEGSLTCLYYQQYDDDSPINQPSQLDDLDKSEKMINEDENTPSPAAVKNPGWFGKGYRKGMKRKR</sequence>
<evidence type="ECO:0000256" key="8">
    <source>
        <dbReference type="ARBA" id="ARBA00038170"/>
    </source>
</evidence>
<evidence type="ECO:0000256" key="2">
    <source>
        <dbReference type="ARBA" id="ARBA00012928"/>
    </source>
</evidence>
<dbReference type="Gene3D" id="3.40.50.1220">
    <property type="entry name" value="TPP-binding domain"/>
    <property type="match status" value="1"/>
</dbReference>
<evidence type="ECO:0000256" key="1">
    <source>
        <dbReference type="ARBA" id="ARBA00001947"/>
    </source>
</evidence>
<dbReference type="EC" id="2.3.1.286" evidence="2"/>
<evidence type="ECO:0000256" key="13">
    <source>
        <dbReference type="ARBA" id="ARBA00051399"/>
    </source>
</evidence>
<feature type="compositionally biased region" description="Basic residues" evidence="16">
    <location>
        <begin position="598"/>
        <end position="607"/>
    </location>
</feature>
<dbReference type="FunFam" id="3.40.50.1220:FF:000038">
    <property type="entry name" value="NAD-dependent protein deacetylase sirtuin-6 isoform X2"/>
    <property type="match status" value="1"/>
</dbReference>
<dbReference type="InterPro" id="IPR003000">
    <property type="entry name" value="Sirtuin"/>
</dbReference>
<name>A0ABD2X2R7_9HYME</name>
<dbReference type="Proteomes" id="UP001627154">
    <property type="component" value="Unassembled WGS sequence"/>
</dbReference>
<evidence type="ECO:0000256" key="15">
    <source>
        <dbReference type="PROSITE-ProRule" id="PRU00236"/>
    </source>
</evidence>
<evidence type="ECO:0000256" key="4">
    <source>
        <dbReference type="ARBA" id="ARBA00022679"/>
    </source>
</evidence>
<dbReference type="GO" id="GO:0140861">
    <property type="term" value="P:DNA repair-dependent chromatin remodeling"/>
    <property type="evidence" value="ECO:0007669"/>
    <property type="project" value="UniProtKB-ARBA"/>
</dbReference>
<feature type="binding site" evidence="15">
    <location>
        <position position="203"/>
    </location>
    <ligand>
        <name>Zn(2+)</name>
        <dbReference type="ChEBI" id="CHEBI:29105"/>
    </ligand>
</feature>
<comment type="catalytic activity">
    <reaction evidence="11">
        <text>N(6)-decanoyl-L-lysyl-[protein] + NAD(+) + H2O = 2''-O-decanoyl-ADP-D-ribose + nicotinamide + L-lysyl-[protein]</text>
        <dbReference type="Rhea" id="RHEA:70631"/>
        <dbReference type="Rhea" id="RHEA-COMP:9752"/>
        <dbReference type="Rhea" id="RHEA-COMP:17932"/>
        <dbReference type="ChEBI" id="CHEBI:15377"/>
        <dbReference type="ChEBI" id="CHEBI:17154"/>
        <dbReference type="ChEBI" id="CHEBI:29969"/>
        <dbReference type="ChEBI" id="CHEBI:57540"/>
        <dbReference type="ChEBI" id="CHEBI:143222"/>
        <dbReference type="ChEBI" id="CHEBI:189688"/>
    </reaction>
    <physiologicalReaction direction="left-to-right" evidence="11">
        <dbReference type="Rhea" id="RHEA:70632"/>
    </physiologicalReaction>
</comment>
<keyword evidence="7" id="KW-0520">NAD</keyword>
<evidence type="ECO:0000256" key="10">
    <source>
        <dbReference type="ARBA" id="ARBA00043038"/>
    </source>
</evidence>
<feature type="compositionally biased region" description="Basic and acidic residues" evidence="16">
    <location>
        <begin position="569"/>
        <end position="578"/>
    </location>
</feature>
<evidence type="ECO:0000256" key="6">
    <source>
        <dbReference type="ARBA" id="ARBA00022833"/>
    </source>
</evidence>
<proteinExistence type="inferred from homology"/>
<dbReference type="GO" id="GO:0035861">
    <property type="term" value="C:site of double-strand break"/>
    <property type="evidence" value="ECO:0007669"/>
    <property type="project" value="UniProtKB-ARBA"/>
</dbReference>
<organism evidence="18 19">
    <name type="scientific">Trichogramma kaykai</name>
    <dbReference type="NCBI Taxonomy" id="54128"/>
    <lineage>
        <taxon>Eukaryota</taxon>
        <taxon>Metazoa</taxon>
        <taxon>Ecdysozoa</taxon>
        <taxon>Arthropoda</taxon>
        <taxon>Hexapoda</taxon>
        <taxon>Insecta</taxon>
        <taxon>Pterygota</taxon>
        <taxon>Neoptera</taxon>
        <taxon>Endopterygota</taxon>
        <taxon>Hymenoptera</taxon>
        <taxon>Apocrita</taxon>
        <taxon>Proctotrupomorpha</taxon>
        <taxon>Chalcidoidea</taxon>
        <taxon>Trichogrammatidae</taxon>
        <taxon>Trichogramma</taxon>
    </lineage>
</organism>
<feature type="active site" description="Proton acceptor" evidence="15">
    <location>
        <position position="195"/>
    </location>
</feature>
<dbReference type="InterPro" id="IPR050134">
    <property type="entry name" value="NAD-dep_sirtuin_deacylases"/>
</dbReference>
<dbReference type="EMBL" id="JBJJXI010000055">
    <property type="protein sequence ID" value="KAL3399637.1"/>
    <property type="molecule type" value="Genomic_DNA"/>
</dbReference>
<evidence type="ECO:0000256" key="7">
    <source>
        <dbReference type="ARBA" id="ARBA00023027"/>
    </source>
</evidence>
<evidence type="ECO:0000256" key="12">
    <source>
        <dbReference type="ARBA" id="ARBA00051105"/>
    </source>
</evidence>
<dbReference type="GO" id="GO:0010468">
    <property type="term" value="P:regulation of gene expression"/>
    <property type="evidence" value="ECO:0007669"/>
    <property type="project" value="UniProtKB-ARBA"/>
</dbReference>
<feature type="binding site" evidence="15">
    <location>
        <position position="233"/>
    </location>
    <ligand>
        <name>Zn(2+)</name>
        <dbReference type="ChEBI" id="CHEBI:29105"/>
    </ligand>
</feature>
<evidence type="ECO:0000256" key="9">
    <source>
        <dbReference type="ARBA" id="ARBA00041832"/>
    </source>
</evidence>
<reference evidence="18 19" key="1">
    <citation type="journal article" date="2024" name="bioRxiv">
        <title>A reference genome for Trichogramma kaykai: A tiny desert-dwelling parasitoid wasp with competing sex-ratio distorters.</title>
        <authorList>
            <person name="Culotta J."/>
            <person name="Lindsey A.R."/>
        </authorList>
    </citation>
    <scope>NUCLEOTIDE SEQUENCE [LARGE SCALE GENOMIC DNA]</scope>
    <source>
        <strain evidence="18 19">KSX58</strain>
    </source>
</reference>
<evidence type="ECO:0000256" key="5">
    <source>
        <dbReference type="ARBA" id="ARBA00022723"/>
    </source>
</evidence>
<gene>
    <name evidence="18" type="ORF">TKK_006900</name>
</gene>